<feature type="non-terminal residue" evidence="1">
    <location>
        <position position="259"/>
    </location>
</feature>
<feature type="non-terminal residue" evidence="1">
    <location>
        <position position="1"/>
    </location>
</feature>
<sequence>YVLIPADTGTLSISTTPVNGEVFVAGVSWGIAPQSQVVDIGTYTVTFGDMTGYTTPSAVLATVTKDTVTTATGTYVLIPAPQLVITYTPETVYENDEVTVTVEADEAPVEGVSVYIHDPSEQVQLFRNTDELGTCTFTAYEAGDWWMTASKAEYTDAESVTITVLEKGPITEYDIALSVGWNLISLPLIPDDSDIEVVLTGVEGVESVWAYTAGVDTGVWYSYSPGAPSDLNDMVDGYGYWMSMSASATLTVTGTEMPV</sequence>
<organism evidence="1">
    <name type="scientific">marine sediment metagenome</name>
    <dbReference type="NCBI Taxonomy" id="412755"/>
    <lineage>
        <taxon>unclassified sequences</taxon>
        <taxon>metagenomes</taxon>
        <taxon>ecological metagenomes</taxon>
    </lineage>
</organism>
<comment type="caution">
    <text evidence="1">The sequence shown here is derived from an EMBL/GenBank/DDBJ whole genome shotgun (WGS) entry which is preliminary data.</text>
</comment>
<dbReference type="AlphaFoldDB" id="X1ERT2"/>
<dbReference type="SUPFAM" id="SSF49478">
    <property type="entry name" value="Cna protein B-type domain"/>
    <property type="match status" value="1"/>
</dbReference>
<evidence type="ECO:0000313" key="1">
    <source>
        <dbReference type="EMBL" id="GAH19854.1"/>
    </source>
</evidence>
<protein>
    <submittedName>
        <fullName evidence="1">Uncharacterized protein</fullName>
    </submittedName>
</protein>
<proteinExistence type="predicted"/>
<name>X1ERT2_9ZZZZ</name>
<dbReference type="Gene3D" id="2.60.40.1120">
    <property type="entry name" value="Carboxypeptidase-like, regulatory domain"/>
    <property type="match status" value="1"/>
</dbReference>
<accession>X1ERT2</accession>
<reference evidence="1" key="1">
    <citation type="journal article" date="2014" name="Front. Microbiol.">
        <title>High frequency of phylogenetically diverse reductive dehalogenase-homologous genes in deep subseafloor sedimentary metagenomes.</title>
        <authorList>
            <person name="Kawai M."/>
            <person name="Futagami T."/>
            <person name="Toyoda A."/>
            <person name="Takaki Y."/>
            <person name="Nishi S."/>
            <person name="Hori S."/>
            <person name="Arai W."/>
            <person name="Tsubouchi T."/>
            <person name="Morono Y."/>
            <person name="Uchiyama I."/>
            <person name="Ito T."/>
            <person name="Fujiyama A."/>
            <person name="Inagaki F."/>
            <person name="Takami H."/>
        </authorList>
    </citation>
    <scope>NUCLEOTIDE SEQUENCE</scope>
    <source>
        <strain evidence="1">Expedition CK06-06</strain>
    </source>
</reference>
<dbReference type="EMBL" id="BARU01004352">
    <property type="protein sequence ID" value="GAH19854.1"/>
    <property type="molecule type" value="Genomic_DNA"/>
</dbReference>
<gene>
    <name evidence="1" type="ORF">S03H2_08809</name>
</gene>